<keyword evidence="5" id="KW-0812">Transmembrane</keyword>
<keyword evidence="8" id="KW-1185">Reference proteome</keyword>
<proteinExistence type="predicted"/>
<evidence type="ECO:0000313" key="7">
    <source>
        <dbReference type="EMBL" id="KAK3520858.1"/>
    </source>
</evidence>
<dbReference type="Proteomes" id="UP001274896">
    <property type="component" value="Unassembled WGS sequence"/>
</dbReference>
<dbReference type="PANTHER" id="PTHR12080">
    <property type="entry name" value="SIGNALING LYMPHOCYTIC ACTIVATION MOLECULE"/>
    <property type="match status" value="1"/>
</dbReference>
<dbReference type="PROSITE" id="PS50835">
    <property type="entry name" value="IG_LIKE"/>
    <property type="match status" value="1"/>
</dbReference>
<dbReference type="Gene3D" id="2.60.40.10">
    <property type="entry name" value="Immunoglobulins"/>
    <property type="match status" value="2"/>
</dbReference>
<dbReference type="PANTHER" id="PTHR12080:SF48">
    <property type="entry name" value="IMMUNOGLOBULIN SUBTYPE DOMAIN-CONTAINING PROTEIN"/>
    <property type="match status" value="1"/>
</dbReference>
<accession>A0AAE0QHN4</accession>
<dbReference type="InterPro" id="IPR007110">
    <property type="entry name" value="Ig-like_dom"/>
</dbReference>
<evidence type="ECO:0000256" key="5">
    <source>
        <dbReference type="SAM" id="Phobius"/>
    </source>
</evidence>
<evidence type="ECO:0000256" key="2">
    <source>
        <dbReference type="ARBA" id="ARBA00022729"/>
    </source>
</evidence>
<dbReference type="InterPro" id="IPR013783">
    <property type="entry name" value="Ig-like_fold"/>
</dbReference>
<reference evidence="7" key="1">
    <citation type="submission" date="2023-06" db="EMBL/GenBank/DDBJ databases">
        <title>Male Hemibagrus guttatus genome.</title>
        <authorList>
            <person name="Bian C."/>
        </authorList>
    </citation>
    <scope>NUCLEOTIDE SEQUENCE</scope>
    <source>
        <strain evidence="7">Male_cb2023</strain>
        <tissue evidence="7">Muscle</tissue>
    </source>
</reference>
<keyword evidence="3 5" id="KW-0472">Membrane</keyword>
<evidence type="ECO:0000259" key="6">
    <source>
        <dbReference type="PROSITE" id="PS50835"/>
    </source>
</evidence>
<evidence type="ECO:0000256" key="3">
    <source>
        <dbReference type="ARBA" id="ARBA00023136"/>
    </source>
</evidence>
<dbReference type="EMBL" id="JAUCMX010000016">
    <property type="protein sequence ID" value="KAK3520858.1"/>
    <property type="molecule type" value="Genomic_DNA"/>
</dbReference>
<keyword evidence="5" id="KW-1133">Transmembrane helix</keyword>
<dbReference type="InterPro" id="IPR015631">
    <property type="entry name" value="CD2/SLAM_rcpt"/>
</dbReference>
<dbReference type="SUPFAM" id="SSF48726">
    <property type="entry name" value="Immunoglobulin"/>
    <property type="match status" value="1"/>
</dbReference>
<keyword evidence="4" id="KW-0325">Glycoprotein</keyword>
<protein>
    <recommendedName>
        <fullName evidence="6">Ig-like domain-containing protein</fullName>
    </recommendedName>
</protein>
<keyword evidence="2" id="KW-0732">Signal</keyword>
<feature type="domain" description="Ig-like" evidence="6">
    <location>
        <begin position="133"/>
        <end position="189"/>
    </location>
</feature>
<name>A0AAE0QHN4_9TELE</name>
<gene>
    <name evidence="7" type="ORF">QTP70_034725</name>
</gene>
<comment type="subcellular location">
    <subcellularLocation>
        <location evidence="1">Membrane</location>
    </subcellularLocation>
</comment>
<evidence type="ECO:0000313" key="8">
    <source>
        <dbReference type="Proteomes" id="UP001274896"/>
    </source>
</evidence>
<comment type="caution">
    <text evidence="7">The sequence shown here is derived from an EMBL/GenBank/DDBJ whole genome shotgun (WGS) entry which is preliminary data.</text>
</comment>
<dbReference type="AlphaFoldDB" id="A0AAE0QHN4"/>
<organism evidence="7 8">
    <name type="scientific">Hemibagrus guttatus</name>
    <dbReference type="NCBI Taxonomy" id="175788"/>
    <lineage>
        <taxon>Eukaryota</taxon>
        <taxon>Metazoa</taxon>
        <taxon>Chordata</taxon>
        <taxon>Craniata</taxon>
        <taxon>Vertebrata</taxon>
        <taxon>Euteleostomi</taxon>
        <taxon>Actinopterygii</taxon>
        <taxon>Neopterygii</taxon>
        <taxon>Teleostei</taxon>
        <taxon>Ostariophysi</taxon>
        <taxon>Siluriformes</taxon>
        <taxon>Bagridae</taxon>
        <taxon>Hemibagrus</taxon>
    </lineage>
</organism>
<sequence length="356" mass="39362">MLMIFSSSAGSLFQDPVVCSFNESNQCYVAMGQQLHLQMPREDGFDLKTTGIILRYRKTQSSIPTPLLPRWQFVNDNKTMILTSAERNNSGTYTLNIFNVDGSDKGNYTLQVTIEAPVSSVNVSHSCLTPGFVICSADGDNLHFNWTSDFNSLPQLENWTSTVTVDKDHQGNLTCHVENHVSRDHKTVELHPCTVSTTTEGTTMDPTPPSLGTNSTVSHNEINSCNQTLTTSPPNFTINSGFLQLILAILGSICVLLIILSILAIYIFKRTHGSKNKEAASQDGRELYAQVTHLAADTMETRARTSQAQVDSVEYAVVVPRASNKKQKSYEDEMHYGELVFNTPAKNHHPMSKVKG</sequence>
<dbReference type="InterPro" id="IPR036179">
    <property type="entry name" value="Ig-like_dom_sf"/>
</dbReference>
<dbReference type="GO" id="GO:0016020">
    <property type="term" value="C:membrane"/>
    <property type="evidence" value="ECO:0007669"/>
    <property type="project" value="UniProtKB-SubCell"/>
</dbReference>
<feature type="transmembrane region" description="Helical" evidence="5">
    <location>
        <begin position="242"/>
        <end position="268"/>
    </location>
</feature>
<evidence type="ECO:0000256" key="4">
    <source>
        <dbReference type="ARBA" id="ARBA00023180"/>
    </source>
</evidence>
<evidence type="ECO:0000256" key="1">
    <source>
        <dbReference type="ARBA" id="ARBA00004370"/>
    </source>
</evidence>